<evidence type="ECO:0000313" key="13">
    <source>
        <dbReference type="Proteomes" id="UP000031866"/>
    </source>
</evidence>
<keyword evidence="4" id="KW-0597">Phosphoprotein</keyword>
<accession>A0A0B5QRY8</accession>
<dbReference type="PRINTS" id="PR00344">
    <property type="entry name" value="BCTRLSENSOR"/>
</dbReference>
<keyword evidence="7" id="KW-0902">Two-component regulatory system</keyword>
<dbReference type="Pfam" id="PF00512">
    <property type="entry name" value="HisKA"/>
    <property type="match status" value="1"/>
</dbReference>
<keyword evidence="9" id="KW-0812">Transmembrane</keyword>
<dbReference type="FunFam" id="1.10.287.130:FF:000001">
    <property type="entry name" value="Two-component sensor histidine kinase"/>
    <property type="match status" value="1"/>
</dbReference>
<dbReference type="PANTHER" id="PTHR43711">
    <property type="entry name" value="TWO-COMPONENT HISTIDINE KINASE"/>
    <property type="match status" value="1"/>
</dbReference>
<dbReference type="GO" id="GO:0016020">
    <property type="term" value="C:membrane"/>
    <property type="evidence" value="ECO:0007669"/>
    <property type="project" value="UniProtKB-SubCell"/>
</dbReference>
<evidence type="ECO:0000256" key="6">
    <source>
        <dbReference type="ARBA" id="ARBA00022777"/>
    </source>
</evidence>
<sequence>MNDKPNLKLGLVFSFIIFSIMFVSSVLTAILAIFFHPNFSSEANKFLWPIIDLSIISIIVGTTISAIIGKKILAPLVKFSEAIMEVGKGNFNIKLDEDKYYYVEELKKMSQNFNIMVDELNNIETFRSDFIANVSHEFKTPLASIEGYTTLLQDNNLSKEEKSKYTDKILNNTKRLSSLVGSILQISRLENQDIIAERSRFKLDEQLRQTLLLLESKWSNKNIDLDIDLDSITFHGNEELLMQVWINILSNAIKFTPENGTIRCTLKKDKNWITTSISDNGIGMNEDTQKHIFDKFYQGDKSHSSEGNGLGLALVKRIVDLCGGEIDVYSECKKGSTFIIKLPC</sequence>
<dbReference type="InterPro" id="IPR003594">
    <property type="entry name" value="HATPase_dom"/>
</dbReference>
<dbReference type="InterPro" id="IPR036890">
    <property type="entry name" value="HATPase_C_sf"/>
</dbReference>
<proteinExistence type="predicted"/>
<dbReference type="Gene3D" id="1.10.287.130">
    <property type="match status" value="1"/>
</dbReference>
<dbReference type="Pfam" id="PF02518">
    <property type="entry name" value="HATPase_c"/>
    <property type="match status" value="1"/>
</dbReference>
<dbReference type="PROSITE" id="PS50885">
    <property type="entry name" value="HAMP"/>
    <property type="match status" value="1"/>
</dbReference>
<dbReference type="GO" id="GO:0000155">
    <property type="term" value="F:phosphorelay sensor kinase activity"/>
    <property type="evidence" value="ECO:0007669"/>
    <property type="project" value="InterPro"/>
</dbReference>
<gene>
    <name evidence="12" type="ORF">LF65_03056</name>
</gene>
<dbReference type="InterPro" id="IPR036097">
    <property type="entry name" value="HisK_dim/P_sf"/>
</dbReference>
<dbReference type="CDD" id="cd00082">
    <property type="entry name" value="HisKA"/>
    <property type="match status" value="1"/>
</dbReference>
<evidence type="ECO:0000313" key="12">
    <source>
        <dbReference type="EMBL" id="AJG99623.1"/>
    </source>
</evidence>
<evidence type="ECO:0000259" key="11">
    <source>
        <dbReference type="PROSITE" id="PS50885"/>
    </source>
</evidence>
<feature type="domain" description="HAMP" evidence="11">
    <location>
        <begin position="70"/>
        <end position="125"/>
    </location>
</feature>
<dbReference type="OrthoDB" id="9813151at2"/>
<dbReference type="EC" id="2.7.13.3" evidence="3"/>
<evidence type="ECO:0000256" key="1">
    <source>
        <dbReference type="ARBA" id="ARBA00000085"/>
    </source>
</evidence>
<organism evidence="12 13">
    <name type="scientific">Clostridium beijerinckii</name>
    <name type="common">Clostridium MP</name>
    <dbReference type="NCBI Taxonomy" id="1520"/>
    <lineage>
        <taxon>Bacteria</taxon>
        <taxon>Bacillati</taxon>
        <taxon>Bacillota</taxon>
        <taxon>Clostridia</taxon>
        <taxon>Eubacteriales</taxon>
        <taxon>Clostridiaceae</taxon>
        <taxon>Clostridium</taxon>
    </lineage>
</organism>
<dbReference type="InterPro" id="IPR050736">
    <property type="entry name" value="Sensor_HK_Regulatory"/>
</dbReference>
<evidence type="ECO:0000256" key="5">
    <source>
        <dbReference type="ARBA" id="ARBA00022679"/>
    </source>
</evidence>
<dbReference type="FunFam" id="3.30.565.10:FF:000006">
    <property type="entry name" value="Sensor histidine kinase WalK"/>
    <property type="match status" value="1"/>
</dbReference>
<evidence type="ECO:0000256" key="7">
    <source>
        <dbReference type="ARBA" id="ARBA00023012"/>
    </source>
</evidence>
<dbReference type="CDD" id="cd00075">
    <property type="entry name" value="HATPase"/>
    <property type="match status" value="1"/>
</dbReference>
<keyword evidence="6 12" id="KW-0418">Kinase</keyword>
<dbReference type="CDD" id="cd06225">
    <property type="entry name" value="HAMP"/>
    <property type="match status" value="1"/>
</dbReference>
<reference evidence="13" key="1">
    <citation type="submission" date="2014-12" db="EMBL/GenBank/DDBJ databases">
        <title>Genome sequence of Clostridium beijerinckii strain 59B.</title>
        <authorList>
            <person name="Little G.T."/>
            <person name="Minton N.P."/>
        </authorList>
    </citation>
    <scope>NUCLEOTIDE SEQUENCE [LARGE SCALE GENOMIC DNA]</scope>
    <source>
        <strain evidence="13">59B</strain>
    </source>
</reference>
<dbReference type="SUPFAM" id="SSF55874">
    <property type="entry name" value="ATPase domain of HSP90 chaperone/DNA topoisomerase II/histidine kinase"/>
    <property type="match status" value="1"/>
</dbReference>
<dbReference type="InterPro" id="IPR003660">
    <property type="entry name" value="HAMP_dom"/>
</dbReference>
<feature type="transmembrane region" description="Helical" evidence="9">
    <location>
        <begin position="46"/>
        <end position="68"/>
    </location>
</feature>
<dbReference type="InterPro" id="IPR003661">
    <property type="entry name" value="HisK_dim/P_dom"/>
</dbReference>
<comment type="subcellular location">
    <subcellularLocation>
        <location evidence="2">Membrane</location>
    </subcellularLocation>
</comment>
<evidence type="ECO:0000256" key="3">
    <source>
        <dbReference type="ARBA" id="ARBA00012438"/>
    </source>
</evidence>
<dbReference type="Gene3D" id="6.10.340.10">
    <property type="match status" value="1"/>
</dbReference>
<keyword evidence="8 9" id="KW-0472">Membrane</keyword>
<dbReference type="PROSITE" id="PS50109">
    <property type="entry name" value="HIS_KIN"/>
    <property type="match status" value="1"/>
</dbReference>
<keyword evidence="9" id="KW-1133">Transmembrane helix</keyword>
<name>A0A0B5QRY8_CLOBE</name>
<protein>
    <recommendedName>
        <fullName evidence="3">histidine kinase</fullName>
        <ecNumber evidence="3">2.7.13.3</ecNumber>
    </recommendedName>
</protein>
<evidence type="ECO:0000256" key="8">
    <source>
        <dbReference type="ARBA" id="ARBA00023136"/>
    </source>
</evidence>
<dbReference type="STRING" id="1520.LF65_03056"/>
<dbReference type="Gene3D" id="3.30.565.10">
    <property type="entry name" value="Histidine kinase-like ATPase, C-terminal domain"/>
    <property type="match status" value="1"/>
</dbReference>
<feature type="transmembrane region" description="Helical" evidence="9">
    <location>
        <begin position="12"/>
        <end position="34"/>
    </location>
</feature>
<feature type="domain" description="Histidine kinase" evidence="10">
    <location>
        <begin position="133"/>
        <end position="344"/>
    </location>
</feature>
<dbReference type="InterPro" id="IPR004358">
    <property type="entry name" value="Sig_transdc_His_kin-like_C"/>
</dbReference>
<dbReference type="Proteomes" id="UP000031866">
    <property type="component" value="Chromosome"/>
</dbReference>
<dbReference type="RefSeq" id="WP_041897137.1">
    <property type="nucleotide sequence ID" value="NZ_CP010086.2"/>
</dbReference>
<comment type="catalytic activity">
    <reaction evidence="1">
        <text>ATP + protein L-histidine = ADP + protein N-phospho-L-histidine.</text>
        <dbReference type="EC" id="2.7.13.3"/>
    </reaction>
</comment>
<keyword evidence="5" id="KW-0808">Transferase</keyword>
<evidence type="ECO:0000259" key="10">
    <source>
        <dbReference type="PROSITE" id="PS50109"/>
    </source>
</evidence>
<evidence type="ECO:0000256" key="9">
    <source>
        <dbReference type="SAM" id="Phobius"/>
    </source>
</evidence>
<dbReference type="InterPro" id="IPR005467">
    <property type="entry name" value="His_kinase_dom"/>
</dbReference>
<evidence type="ECO:0000256" key="4">
    <source>
        <dbReference type="ARBA" id="ARBA00022553"/>
    </source>
</evidence>
<dbReference type="SMART" id="SM00387">
    <property type="entry name" value="HATPase_c"/>
    <property type="match status" value="1"/>
</dbReference>
<dbReference type="AlphaFoldDB" id="A0A0B5QRY8"/>
<dbReference type="SMART" id="SM00304">
    <property type="entry name" value="HAMP"/>
    <property type="match status" value="1"/>
</dbReference>
<dbReference type="SUPFAM" id="SSF47384">
    <property type="entry name" value="Homodimeric domain of signal transducing histidine kinase"/>
    <property type="match status" value="1"/>
</dbReference>
<evidence type="ECO:0000256" key="2">
    <source>
        <dbReference type="ARBA" id="ARBA00004370"/>
    </source>
</evidence>
<dbReference type="EMBL" id="CP010086">
    <property type="protein sequence ID" value="AJG99623.1"/>
    <property type="molecule type" value="Genomic_DNA"/>
</dbReference>
<dbReference type="SMART" id="SM00388">
    <property type="entry name" value="HisKA"/>
    <property type="match status" value="1"/>
</dbReference>
<dbReference type="KEGG" id="cbei:LF65_03056"/>
<dbReference type="PANTHER" id="PTHR43711:SF26">
    <property type="entry name" value="SENSOR HISTIDINE KINASE RCSC"/>
    <property type="match status" value="1"/>
</dbReference>